<feature type="transmembrane region" description="Helical" evidence="1">
    <location>
        <begin position="184"/>
        <end position="204"/>
    </location>
</feature>
<reference evidence="4" key="1">
    <citation type="submission" date="2016-06" db="UniProtKB">
        <authorList>
            <consortium name="WormBaseParasite"/>
        </authorList>
    </citation>
    <scope>IDENTIFICATION</scope>
</reference>
<keyword evidence="1" id="KW-1133">Transmembrane helix</keyword>
<feature type="transmembrane region" description="Helical" evidence="1">
    <location>
        <begin position="126"/>
        <end position="148"/>
    </location>
</feature>
<dbReference type="PANTHER" id="PTHR13906:SF12">
    <property type="entry name" value="PROTEIN-SERINE O-PALMITOLEOYLTRANSFERASE PORCUPINE"/>
    <property type="match status" value="1"/>
</dbReference>
<dbReference type="GO" id="GO:0061355">
    <property type="term" value="P:Wnt protein secretion"/>
    <property type="evidence" value="ECO:0007669"/>
    <property type="project" value="TreeGrafter"/>
</dbReference>
<dbReference type="GO" id="GO:0005783">
    <property type="term" value="C:endoplasmic reticulum"/>
    <property type="evidence" value="ECO:0007669"/>
    <property type="project" value="TreeGrafter"/>
</dbReference>
<keyword evidence="3" id="KW-1185">Reference proteome</keyword>
<dbReference type="GO" id="GO:1990698">
    <property type="term" value="F:palmitoleoyltransferase activity"/>
    <property type="evidence" value="ECO:0007669"/>
    <property type="project" value="TreeGrafter"/>
</dbReference>
<protein>
    <submittedName>
        <fullName evidence="4">Protein-S-isoprenylcysteine O-methyltransferase</fullName>
    </submittedName>
</protein>
<dbReference type="GO" id="GO:0030258">
    <property type="term" value="P:lipid modification"/>
    <property type="evidence" value="ECO:0007669"/>
    <property type="project" value="TreeGrafter"/>
</dbReference>
<gene>
    <name evidence="2" type="ORF">SBAD_LOCUS6585</name>
</gene>
<accession>A0A183ISI8</accession>
<dbReference type="EMBL" id="UZAM01009877">
    <property type="protein sequence ID" value="VDP10353.1"/>
    <property type="molecule type" value="Genomic_DNA"/>
</dbReference>
<sequence length="295" mass="33125">MDVASRGQSEYDDDADYLEFDVFDDSMLLRYDYSVGSFQQHLVQCSKAIFLGETALRIAELYVATFLLHLLSCMRPLPPKILQVCSGVLGTFVLYRNHSSLLLYNIISFLLVYSTLHVCTKWRTKYTGTMVTFVALSSTAVCQLILPATSFNKILGSVMVLNMKMISVGFDMDNMNDAAVVPDFVGFFGYCFHVGTSLFGPWLSFNNCCTAMRSACFASVLSSIARAAYCGILACCFLLYSSCILDWFLPDELGFYSRVARPLAIELPRSLVDVVVGWNLPMHNFLKNCTLQRYF</sequence>
<name>A0A183ISI8_9BILA</name>
<dbReference type="InterPro" id="IPR049941">
    <property type="entry name" value="LPLAT_7/PORCN-like"/>
</dbReference>
<feature type="transmembrane region" description="Helical" evidence="1">
    <location>
        <begin position="101"/>
        <end position="119"/>
    </location>
</feature>
<dbReference type="WBParaSite" id="SBAD_0000684201-mRNA-1">
    <property type="protein sequence ID" value="SBAD_0000684201-mRNA-1"/>
    <property type="gene ID" value="SBAD_0000684201"/>
</dbReference>
<evidence type="ECO:0000313" key="2">
    <source>
        <dbReference type="EMBL" id="VDP10353.1"/>
    </source>
</evidence>
<evidence type="ECO:0000313" key="4">
    <source>
        <dbReference type="WBParaSite" id="SBAD_0000684201-mRNA-1"/>
    </source>
</evidence>
<evidence type="ECO:0000313" key="3">
    <source>
        <dbReference type="Proteomes" id="UP000270296"/>
    </source>
</evidence>
<dbReference type="GO" id="GO:0016020">
    <property type="term" value="C:membrane"/>
    <property type="evidence" value="ECO:0007669"/>
    <property type="project" value="TreeGrafter"/>
</dbReference>
<dbReference type="GO" id="GO:0017147">
    <property type="term" value="F:Wnt-protein binding"/>
    <property type="evidence" value="ECO:0007669"/>
    <property type="project" value="TreeGrafter"/>
</dbReference>
<reference evidence="2 3" key="2">
    <citation type="submission" date="2018-11" db="EMBL/GenBank/DDBJ databases">
        <authorList>
            <consortium name="Pathogen Informatics"/>
        </authorList>
    </citation>
    <scope>NUCLEOTIDE SEQUENCE [LARGE SCALE GENOMIC DNA]</scope>
</reference>
<dbReference type="Proteomes" id="UP000270296">
    <property type="component" value="Unassembled WGS sequence"/>
</dbReference>
<organism evidence="4">
    <name type="scientific">Soboliphyme baturini</name>
    <dbReference type="NCBI Taxonomy" id="241478"/>
    <lineage>
        <taxon>Eukaryota</taxon>
        <taxon>Metazoa</taxon>
        <taxon>Ecdysozoa</taxon>
        <taxon>Nematoda</taxon>
        <taxon>Enoplea</taxon>
        <taxon>Dorylaimia</taxon>
        <taxon>Dioctophymatida</taxon>
        <taxon>Dioctophymatoidea</taxon>
        <taxon>Soboliphymatidae</taxon>
        <taxon>Soboliphyme</taxon>
    </lineage>
</organism>
<feature type="transmembrane region" description="Helical" evidence="1">
    <location>
        <begin position="224"/>
        <end position="249"/>
    </location>
</feature>
<dbReference type="PANTHER" id="PTHR13906">
    <property type="entry name" value="PORCUPINE"/>
    <property type="match status" value="1"/>
</dbReference>
<evidence type="ECO:0000256" key="1">
    <source>
        <dbReference type="SAM" id="Phobius"/>
    </source>
</evidence>
<keyword evidence="1" id="KW-0812">Transmembrane</keyword>
<dbReference type="AlphaFoldDB" id="A0A183ISI8"/>
<proteinExistence type="predicted"/>
<dbReference type="OrthoDB" id="5968863at2759"/>
<keyword evidence="1" id="KW-0472">Membrane</keyword>